<dbReference type="Proteomes" id="UP001221413">
    <property type="component" value="Unassembled WGS sequence"/>
</dbReference>
<evidence type="ECO:0000256" key="1">
    <source>
        <dbReference type="ARBA" id="ARBA00023125"/>
    </source>
</evidence>
<dbReference type="InterPro" id="IPR001356">
    <property type="entry name" value="HD"/>
</dbReference>
<feature type="region of interest" description="Disordered" evidence="5">
    <location>
        <begin position="279"/>
        <end position="342"/>
    </location>
</feature>
<reference evidence="7" key="1">
    <citation type="submission" date="2023-01" db="EMBL/GenBank/DDBJ databases">
        <title>The chitinases involved in constricting ring structure development in the nematode-trapping fungus Drechslerella dactyloides.</title>
        <authorList>
            <person name="Wang R."/>
            <person name="Zhang L."/>
            <person name="Tang P."/>
            <person name="Li S."/>
            <person name="Liang L."/>
        </authorList>
    </citation>
    <scope>NUCLEOTIDE SEQUENCE</scope>
    <source>
        <strain evidence="7">YMF1.00031</strain>
    </source>
</reference>
<organism evidence="7 8">
    <name type="scientific">Drechslerella dactyloides</name>
    <name type="common">Nematode-trapping fungus</name>
    <name type="synonym">Arthrobotrys dactyloides</name>
    <dbReference type="NCBI Taxonomy" id="74499"/>
    <lineage>
        <taxon>Eukaryota</taxon>
        <taxon>Fungi</taxon>
        <taxon>Dikarya</taxon>
        <taxon>Ascomycota</taxon>
        <taxon>Pezizomycotina</taxon>
        <taxon>Orbiliomycetes</taxon>
        <taxon>Orbiliales</taxon>
        <taxon>Orbiliaceae</taxon>
        <taxon>Drechslerella</taxon>
    </lineage>
</organism>
<dbReference type="InterPro" id="IPR009057">
    <property type="entry name" value="Homeodomain-like_sf"/>
</dbReference>
<dbReference type="SMART" id="SM00389">
    <property type="entry name" value="HOX"/>
    <property type="match status" value="1"/>
</dbReference>
<dbReference type="AlphaFoldDB" id="A0AAD6J6S6"/>
<feature type="domain" description="Homeobox" evidence="6">
    <location>
        <begin position="334"/>
        <end position="397"/>
    </location>
</feature>
<proteinExistence type="predicted"/>
<evidence type="ECO:0000313" key="7">
    <source>
        <dbReference type="EMBL" id="KAJ6263307.1"/>
    </source>
</evidence>
<feature type="DNA-binding region" description="Homeobox" evidence="4">
    <location>
        <begin position="336"/>
        <end position="398"/>
    </location>
</feature>
<accession>A0AAD6J6S6</accession>
<name>A0AAD6J6S6_DREDA</name>
<keyword evidence="8" id="KW-1185">Reference proteome</keyword>
<dbReference type="GO" id="GO:0005634">
    <property type="term" value="C:nucleus"/>
    <property type="evidence" value="ECO:0007669"/>
    <property type="project" value="UniProtKB-SubCell"/>
</dbReference>
<gene>
    <name evidence="7" type="ORF">Dda_1870</name>
</gene>
<dbReference type="GO" id="GO:0003677">
    <property type="term" value="F:DNA binding"/>
    <property type="evidence" value="ECO:0007669"/>
    <property type="project" value="UniProtKB-UniRule"/>
</dbReference>
<dbReference type="Pfam" id="PF05920">
    <property type="entry name" value="Homeobox_KN"/>
    <property type="match status" value="1"/>
</dbReference>
<feature type="region of interest" description="Disordered" evidence="5">
    <location>
        <begin position="154"/>
        <end position="186"/>
    </location>
</feature>
<dbReference type="InterPro" id="IPR050224">
    <property type="entry name" value="TALE_homeobox"/>
</dbReference>
<keyword evidence="2 4" id="KW-0371">Homeobox</keyword>
<comment type="caution">
    <text evidence="7">The sequence shown here is derived from an EMBL/GenBank/DDBJ whole genome shotgun (WGS) entry which is preliminary data.</text>
</comment>
<dbReference type="SUPFAM" id="SSF46689">
    <property type="entry name" value="Homeodomain-like"/>
    <property type="match status" value="1"/>
</dbReference>
<feature type="compositionally biased region" description="Polar residues" evidence="5">
    <location>
        <begin position="310"/>
        <end position="322"/>
    </location>
</feature>
<feature type="region of interest" description="Disordered" evidence="5">
    <location>
        <begin position="1"/>
        <end position="71"/>
    </location>
</feature>
<dbReference type="InterPro" id="IPR008422">
    <property type="entry name" value="KN_HD"/>
</dbReference>
<feature type="compositionally biased region" description="Polar residues" evidence="5">
    <location>
        <begin position="176"/>
        <end position="186"/>
    </location>
</feature>
<feature type="compositionally biased region" description="Polar residues" evidence="5">
    <location>
        <begin position="61"/>
        <end position="71"/>
    </location>
</feature>
<evidence type="ECO:0000256" key="3">
    <source>
        <dbReference type="ARBA" id="ARBA00023242"/>
    </source>
</evidence>
<sequence>MTPKTVRLHRANPHTPRSERDLLGLGSLKITTRPFTITPPPSVHSSPQMEEQDHGSEPSPVETSSALATPGKNSITLPSLHEAIPEFRSHTPSRKSVSKPRGLTSLISPTALPPHPFGSPVSPGRTIPNAEVNLGTLPSPKRRRLTIRTSVGVPYPQTEAGRDEMRERRHLPLTPHSRTTSVSGQFQMPERSMSTGVLPSFPQMQQSQRHYSLVSPRASTYDVPLTPASSDRKTFGAIYPTDQPPIFTSPFEKDRQHYSSASLNEVLHSTHQNPNIMQHKLSPTSPNPPMHYSGQMYSSARMSGAHSQDRTPFSSSQLTHSSQMDHTDPYEQLRGGKKRRGNLPKQVTDLLRNWLHAHLHHPYPTEDQKLELVNQTGLTMNQISNWFINARRRRLPAYNHPSGPTRSEMDAKSHLAYLRPTELRPGSGHQ</sequence>
<dbReference type="PROSITE" id="PS50071">
    <property type="entry name" value="HOMEOBOX_2"/>
    <property type="match status" value="1"/>
</dbReference>
<dbReference type="Gene3D" id="1.10.10.60">
    <property type="entry name" value="Homeodomain-like"/>
    <property type="match status" value="1"/>
</dbReference>
<evidence type="ECO:0000256" key="4">
    <source>
        <dbReference type="PROSITE-ProRule" id="PRU00108"/>
    </source>
</evidence>
<evidence type="ECO:0000256" key="5">
    <source>
        <dbReference type="SAM" id="MobiDB-lite"/>
    </source>
</evidence>
<protein>
    <recommendedName>
        <fullName evidence="6">Homeobox domain-containing protein</fullName>
    </recommendedName>
</protein>
<keyword evidence="1 4" id="KW-0238">DNA-binding</keyword>
<evidence type="ECO:0000313" key="8">
    <source>
        <dbReference type="Proteomes" id="UP001221413"/>
    </source>
</evidence>
<dbReference type="CDD" id="cd00086">
    <property type="entry name" value="homeodomain"/>
    <property type="match status" value="1"/>
</dbReference>
<dbReference type="PANTHER" id="PTHR11850">
    <property type="entry name" value="HOMEOBOX PROTEIN TRANSCRIPTION FACTORS"/>
    <property type="match status" value="1"/>
</dbReference>
<comment type="subcellular location">
    <subcellularLocation>
        <location evidence="4">Nucleus</location>
    </subcellularLocation>
</comment>
<dbReference type="GO" id="GO:0006355">
    <property type="term" value="P:regulation of DNA-templated transcription"/>
    <property type="evidence" value="ECO:0007669"/>
    <property type="project" value="InterPro"/>
</dbReference>
<feature type="compositionally biased region" description="Basic residues" evidence="5">
    <location>
        <begin position="1"/>
        <end position="12"/>
    </location>
</feature>
<keyword evidence="3 4" id="KW-0539">Nucleus</keyword>
<dbReference type="EMBL" id="JAQGDS010000002">
    <property type="protein sequence ID" value="KAJ6263307.1"/>
    <property type="molecule type" value="Genomic_DNA"/>
</dbReference>
<evidence type="ECO:0000259" key="6">
    <source>
        <dbReference type="PROSITE" id="PS50071"/>
    </source>
</evidence>
<evidence type="ECO:0000256" key="2">
    <source>
        <dbReference type="ARBA" id="ARBA00023155"/>
    </source>
</evidence>